<feature type="compositionally biased region" description="Low complexity" evidence="8">
    <location>
        <begin position="1213"/>
        <end position="1224"/>
    </location>
</feature>
<dbReference type="PANTHER" id="PTHR13900">
    <property type="entry name" value="TRANSCRIPTION INITIATION FACTOR TFIID"/>
    <property type="match status" value="1"/>
</dbReference>
<feature type="compositionally biased region" description="Acidic residues" evidence="8">
    <location>
        <begin position="8"/>
        <end position="18"/>
    </location>
</feature>
<dbReference type="InterPro" id="IPR040240">
    <property type="entry name" value="TAF1"/>
</dbReference>
<comment type="subcellular location">
    <subcellularLocation>
        <location evidence="1">Nucleus</location>
    </subcellularLocation>
</comment>
<evidence type="ECO:0000259" key="9">
    <source>
        <dbReference type="PROSITE" id="PS50014"/>
    </source>
</evidence>
<feature type="compositionally biased region" description="Basic residues" evidence="8">
    <location>
        <begin position="1884"/>
        <end position="1897"/>
    </location>
</feature>
<dbReference type="GO" id="GO:0051123">
    <property type="term" value="P:RNA polymerase II preinitiation complex assembly"/>
    <property type="evidence" value="ECO:0007669"/>
    <property type="project" value="TreeGrafter"/>
</dbReference>
<dbReference type="InterPro" id="IPR018359">
    <property type="entry name" value="Bromodomain_CS"/>
</dbReference>
<dbReference type="InterPro" id="IPR036427">
    <property type="entry name" value="Bromodomain-like_sf"/>
</dbReference>
<evidence type="ECO:0000256" key="1">
    <source>
        <dbReference type="ARBA" id="ARBA00004123"/>
    </source>
</evidence>
<comment type="caution">
    <text evidence="10">The sequence shown here is derived from an EMBL/GenBank/DDBJ whole genome shotgun (WGS) entry which is preliminary data.</text>
</comment>
<organism evidence="10 11">
    <name type="scientific">Rotaria magnacalcarata</name>
    <dbReference type="NCBI Taxonomy" id="392030"/>
    <lineage>
        <taxon>Eukaryota</taxon>
        <taxon>Metazoa</taxon>
        <taxon>Spiralia</taxon>
        <taxon>Gnathifera</taxon>
        <taxon>Rotifera</taxon>
        <taxon>Eurotatoria</taxon>
        <taxon>Bdelloidea</taxon>
        <taxon>Philodinida</taxon>
        <taxon>Philodinidae</taxon>
        <taxon>Rotaria</taxon>
    </lineage>
</organism>
<dbReference type="Proteomes" id="UP000663887">
    <property type="component" value="Unassembled WGS sequence"/>
</dbReference>
<evidence type="ECO:0000313" key="11">
    <source>
        <dbReference type="Proteomes" id="UP000663887"/>
    </source>
</evidence>
<name>A0A816S1J7_9BILA</name>
<keyword evidence="4 7" id="KW-0103">Bromodomain</keyword>
<evidence type="ECO:0000313" key="10">
    <source>
        <dbReference type="EMBL" id="CAF2080060.1"/>
    </source>
</evidence>
<gene>
    <name evidence="10" type="ORF">XDN619_LOCUS14484</name>
</gene>
<feature type="region of interest" description="Disordered" evidence="8">
    <location>
        <begin position="1318"/>
        <end position="1378"/>
    </location>
</feature>
<feature type="compositionally biased region" description="Acidic residues" evidence="8">
    <location>
        <begin position="25"/>
        <end position="47"/>
    </location>
</feature>
<feature type="compositionally biased region" description="Basic and acidic residues" evidence="8">
    <location>
        <begin position="991"/>
        <end position="1008"/>
    </location>
</feature>
<evidence type="ECO:0000256" key="8">
    <source>
        <dbReference type="SAM" id="MobiDB-lite"/>
    </source>
</evidence>
<dbReference type="Gene3D" id="1.20.920.10">
    <property type="entry name" value="Bromodomain-like"/>
    <property type="match status" value="2"/>
</dbReference>
<feature type="region of interest" description="Disordered" evidence="8">
    <location>
        <begin position="1082"/>
        <end position="1122"/>
    </location>
</feature>
<dbReference type="InterPro" id="IPR022591">
    <property type="entry name" value="TAF1_HAT_dom"/>
</dbReference>
<feature type="domain" description="Bromo" evidence="9">
    <location>
        <begin position="1516"/>
        <end position="1586"/>
    </location>
</feature>
<feature type="region of interest" description="Disordered" evidence="8">
    <location>
        <begin position="1391"/>
        <end position="1485"/>
    </location>
</feature>
<evidence type="ECO:0000256" key="3">
    <source>
        <dbReference type="ARBA" id="ARBA00023015"/>
    </source>
</evidence>
<keyword evidence="6" id="KW-0539">Nucleus</keyword>
<feature type="region of interest" description="Disordered" evidence="8">
    <location>
        <begin position="1"/>
        <end position="54"/>
    </location>
</feature>
<dbReference type="EMBL" id="CAJNRG010005710">
    <property type="protein sequence ID" value="CAF2080060.1"/>
    <property type="molecule type" value="Genomic_DNA"/>
</dbReference>
<dbReference type="PROSITE" id="PS00633">
    <property type="entry name" value="BROMODOMAIN_1"/>
    <property type="match status" value="1"/>
</dbReference>
<sequence length="1918" mass="217928">MSSLNDMELFDDVADEGGLEPQPLSDDDLPSDDDNDDDDDDDDDEFDKSDVAHDSMNIKKPLAGMLPNTYDGKTAEELFPAFKPNAILQFNKIFGAGKSNHLPKLWTNLRRPSVKENVNHEIREATVAECVVDNETQFLGRLPPVINEPISDGQDTSIADMKIANWRVGPARLWYDQIGLSLDLPTYDYGFKLKQTQSLQTQISREQTTSDSELTGNASLPVNLMRWEDDIVYDTSVLRDKLELNSPKIRYCGWVPTTTYRSLASFQKNVFGKNVDFLENPNDDESKYKSWYSIFPIDNYDLMYGDWEKDIIIDPENMERIREPPELVLDENDDHLIFEIPTDPNDCQIRQQRNIRELREKTDGNTSISPTKAGKLPHKDARGRVTRTVLRGSGILKETIDNDDDGNDQTDSPKNDFWNLSNDEYYNPRLVDSVGKNLGSLNLQHATPAVELCTQLFPTHLNATKLRHFHRPTIKKVAHGKIKPGEYHPVQSIQKIAETRAAEREKERQAYGGGEMFYMRRLQDLSGLDSDLVLAEYCEQYPSLLNQIGMATRVKNYYKKKPGKQDNPPMLEYGEISYAHTSPFQADMLPGEILQAFENHMFRAPIFHHQLLPTDFLILRTKSNYHIRNIRNIFTVGQECPLQEVPGPNSKRANIFARDFLQAYIFRLFWKSRDKPPRIKMEDVRKAFPQNAENSIRKRLKMSSDFKRTGGVHCNWWVLRSDFRLPSQEEIRQLVTPEQCCAYYSMQAAEQRLKGKKQCLVIGFEEDIIIEKLIYAGYGEKVLFAGVDDEAADENDTSKIEDEIKCAPWHTTKAYLDSLKGKCWLQLRGFSDPTGCGEGFSYVRVSNKPNAREAEPETIQTKKMVTGTDADLRRLHLKEAKKILNKFGVSDSHVRNLSRWQIIDIVRTMSTARARDGEDGAAMAKFARGNRYSQMEYQEKYKEDCRKIFEVQNKSLSANHLTSTDNETSGEEDSDVDEMRKNLESMLAPSDSKKTHETKPHLDTSDTVKKTGSRVLKIVRTYADDDGREYQRVEYVRKPMVVEAYSKIRTTKDNDFIRQFFTLDEDQRENLRRERRRLQEQLRRVRRQDRLQQRNTTSGNNTNFDPHSPSSRSSNPSPVRNNLFLRLNNSDIPALKLPNDHDLFMKNDTNTMDENHHDLFMGNHHNIASTSQLMSTSIDNINSNSHSEFANYFNTGSFGHEGQENNEMISPITLPTTSGDTSTTNKRRKKSEKDLKSLKCGACGAQGHMRTNRVCPMYGKLASGNSQTNITVDSEDAQHSFDLQQIDTNMSMNVGDVSVKMVEPGGTKLIFAKSVLDKVPSKENSRKSKKPKALKLSLSTGGVESMCDADESTTNSQSMGMNSSMNNERPLTPPPIVHVSKMPFIPPIKSSPSTASANLTYTPKSSGTLKTTLSHASSRRKSSTTPTNGGQQIKHSQSFVGPTSANANRQQPTSTPLSNGPLGTMFSFPPNTPTTPTPSSSGADYLDKRARTVQRRRIDPLVSFASLLESILNELRDMPEATMFLSPVNSRSYPAYYEIIKNPMDLQKIRQRVLAHSYENREGFLNDIRQLVDNSRQFNGEYDQITRDAQTIFAACFQKFAANEDKLMKLEKTINPLLDDDLLVAISYLFERILSEHLMNVENSWPFHHAVNKVRFKDYYDIVKTPMDLEKIKNNILKHTYRSRAAMLADVNLLYTNSVQYNGEAHSITAIGSKIVQTCKEQFDEHSEQFAALEHNLEQQALGLMQNIDQQMNDDDEWQQMITTESTNPFSFHPLVEEQDDNNELTSPTSPGMSLETFISRDLAVIEQQVQAMAAVEQNEDDNDEQYEANEKITTEDILGNISESDSSDDDNDTRQSLSMFSTAIHQDISNEASSATNELSSSKNRHHKHSKKRLKTSHTSTASTADAAALQLSEDEL</sequence>
<evidence type="ECO:0000256" key="7">
    <source>
        <dbReference type="PROSITE-ProRule" id="PRU00035"/>
    </source>
</evidence>
<proteinExistence type="inferred from homology"/>
<dbReference type="InterPro" id="IPR041670">
    <property type="entry name" value="Znf-CCHC_6"/>
</dbReference>
<dbReference type="SMART" id="SM00297">
    <property type="entry name" value="BROMO"/>
    <property type="match status" value="2"/>
</dbReference>
<dbReference type="Pfam" id="PF15288">
    <property type="entry name" value="zf-CCHC_6"/>
    <property type="match status" value="1"/>
</dbReference>
<feature type="domain" description="Bromo" evidence="9">
    <location>
        <begin position="1639"/>
        <end position="1709"/>
    </location>
</feature>
<evidence type="ECO:0000256" key="4">
    <source>
        <dbReference type="ARBA" id="ARBA00023117"/>
    </source>
</evidence>
<dbReference type="GO" id="GO:0004402">
    <property type="term" value="F:histone acetyltransferase activity"/>
    <property type="evidence" value="ECO:0007669"/>
    <property type="project" value="InterPro"/>
</dbReference>
<feature type="compositionally biased region" description="Polar residues" evidence="8">
    <location>
        <begin position="1423"/>
        <end position="1458"/>
    </location>
</feature>
<feature type="compositionally biased region" description="Polar residues" evidence="8">
    <location>
        <begin position="1095"/>
        <end position="1105"/>
    </location>
</feature>
<feature type="region of interest" description="Disordered" evidence="8">
    <location>
        <begin position="986"/>
        <end position="1008"/>
    </location>
</feature>
<feature type="region of interest" description="Disordered" evidence="8">
    <location>
        <begin position="1832"/>
        <end position="1855"/>
    </location>
</feature>
<feature type="compositionally biased region" description="Low complexity" evidence="8">
    <location>
        <begin position="1898"/>
        <end position="1910"/>
    </location>
</feature>
<feature type="region of interest" description="Disordered" evidence="8">
    <location>
        <begin position="1872"/>
        <end position="1918"/>
    </location>
</feature>
<feature type="region of interest" description="Disordered" evidence="8">
    <location>
        <begin position="1210"/>
        <end position="1233"/>
    </location>
</feature>
<feature type="compositionally biased region" description="Basic and acidic residues" evidence="8">
    <location>
        <begin position="1082"/>
        <end position="1092"/>
    </location>
</feature>
<dbReference type="SUPFAM" id="SSF47370">
    <property type="entry name" value="Bromodomain"/>
    <property type="match status" value="2"/>
</dbReference>
<dbReference type="PROSITE" id="PS50014">
    <property type="entry name" value="BROMODOMAIN_2"/>
    <property type="match status" value="2"/>
</dbReference>
<evidence type="ECO:0000256" key="5">
    <source>
        <dbReference type="ARBA" id="ARBA00023163"/>
    </source>
</evidence>
<evidence type="ECO:0000256" key="2">
    <source>
        <dbReference type="ARBA" id="ARBA00009064"/>
    </source>
</evidence>
<feature type="compositionally biased region" description="Low complexity" evidence="8">
    <location>
        <begin position="1108"/>
        <end position="1122"/>
    </location>
</feature>
<dbReference type="Pfam" id="PF12157">
    <property type="entry name" value="DUF3591"/>
    <property type="match status" value="1"/>
</dbReference>
<feature type="region of interest" description="Disordered" evidence="8">
    <location>
        <begin position="396"/>
        <end position="419"/>
    </location>
</feature>
<dbReference type="Pfam" id="PF00439">
    <property type="entry name" value="Bromodomain"/>
    <property type="match status" value="2"/>
</dbReference>
<feature type="compositionally biased region" description="Polar residues" evidence="8">
    <location>
        <begin position="1391"/>
        <end position="1416"/>
    </location>
</feature>
<dbReference type="PRINTS" id="PR00503">
    <property type="entry name" value="BROMODOMAIN"/>
</dbReference>
<dbReference type="GO" id="GO:0016251">
    <property type="term" value="F:RNA polymerase II general transcription initiation factor activity"/>
    <property type="evidence" value="ECO:0007669"/>
    <property type="project" value="InterPro"/>
</dbReference>
<dbReference type="GO" id="GO:0017025">
    <property type="term" value="F:TBP-class protein binding"/>
    <property type="evidence" value="ECO:0007669"/>
    <property type="project" value="InterPro"/>
</dbReference>
<keyword evidence="5" id="KW-0804">Transcription</keyword>
<accession>A0A816S1J7</accession>
<feature type="compositionally biased region" description="Low complexity" evidence="8">
    <location>
        <begin position="1355"/>
        <end position="1367"/>
    </location>
</feature>
<protein>
    <recommendedName>
        <fullName evidence="9">Bromo domain-containing protein</fullName>
    </recommendedName>
</protein>
<dbReference type="PANTHER" id="PTHR13900:SF0">
    <property type="entry name" value="TRANSCRIPTION INITIATION FACTOR TFIID SUBUNIT 1"/>
    <property type="match status" value="1"/>
</dbReference>
<comment type="similarity">
    <text evidence="2">Belongs to the TAF1 family.</text>
</comment>
<keyword evidence="3" id="KW-0805">Transcription regulation</keyword>
<dbReference type="InterPro" id="IPR001487">
    <property type="entry name" value="Bromodomain"/>
</dbReference>
<reference evidence="10" key="1">
    <citation type="submission" date="2021-02" db="EMBL/GenBank/DDBJ databases">
        <authorList>
            <person name="Nowell W R."/>
        </authorList>
    </citation>
    <scope>NUCLEOTIDE SEQUENCE</scope>
</reference>
<dbReference type="GO" id="GO:0005669">
    <property type="term" value="C:transcription factor TFIID complex"/>
    <property type="evidence" value="ECO:0007669"/>
    <property type="project" value="InterPro"/>
</dbReference>
<evidence type="ECO:0000256" key="6">
    <source>
        <dbReference type="ARBA" id="ARBA00023242"/>
    </source>
</evidence>
<feature type="region of interest" description="Disordered" evidence="8">
    <location>
        <begin position="361"/>
        <end position="380"/>
    </location>
</feature>